<feature type="compositionally biased region" description="Basic and acidic residues" evidence="8">
    <location>
        <begin position="1"/>
        <end position="18"/>
    </location>
</feature>
<evidence type="ECO:0000259" key="9">
    <source>
        <dbReference type="PROSITE" id="PS50048"/>
    </source>
</evidence>
<dbReference type="InterPro" id="IPR035979">
    <property type="entry name" value="RBD_domain_sf"/>
</dbReference>
<evidence type="ECO:0000256" key="4">
    <source>
        <dbReference type="ARBA" id="ARBA00023125"/>
    </source>
</evidence>
<dbReference type="GO" id="GO:0008270">
    <property type="term" value="F:zinc ion binding"/>
    <property type="evidence" value="ECO:0007669"/>
    <property type="project" value="InterPro"/>
</dbReference>
<keyword evidence="4" id="KW-0238">DNA-binding</keyword>
<dbReference type="OrthoDB" id="762982at2759"/>
<evidence type="ECO:0000256" key="2">
    <source>
        <dbReference type="ARBA" id="ARBA00022833"/>
    </source>
</evidence>
<dbReference type="InterPro" id="IPR036864">
    <property type="entry name" value="Zn2-C6_fun-type_DNA-bd_sf"/>
</dbReference>
<dbReference type="Pfam" id="PF00076">
    <property type="entry name" value="RRM_1"/>
    <property type="match status" value="2"/>
</dbReference>
<feature type="compositionally biased region" description="Acidic residues" evidence="8">
    <location>
        <begin position="150"/>
        <end position="164"/>
    </location>
</feature>
<evidence type="ECO:0000313" key="11">
    <source>
        <dbReference type="EMBL" id="KAJ5183732.1"/>
    </source>
</evidence>
<dbReference type="InterPro" id="IPR001138">
    <property type="entry name" value="Zn2Cys6_DnaBD"/>
</dbReference>
<evidence type="ECO:0000256" key="1">
    <source>
        <dbReference type="ARBA" id="ARBA00022723"/>
    </source>
</evidence>
<dbReference type="Gene3D" id="4.10.240.10">
    <property type="entry name" value="Zn(2)-C6 fungal-type DNA-binding domain"/>
    <property type="match status" value="1"/>
</dbReference>
<dbReference type="InterPro" id="IPR007219">
    <property type="entry name" value="XnlR_reg_dom"/>
</dbReference>
<dbReference type="EMBL" id="JAPQKO010000001">
    <property type="protein sequence ID" value="KAJ5183732.1"/>
    <property type="molecule type" value="Genomic_DNA"/>
</dbReference>
<dbReference type="Pfam" id="PF00172">
    <property type="entry name" value="Zn_clus"/>
    <property type="match status" value="1"/>
</dbReference>
<dbReference type="CDD" id="cd00067">
    <property type="entry name" value="GAL4"/>
    <property type="match status" value="1"/>
</dbReference>
<dbReference type="SMART" id="SM00906">
    <property type="entry name" value="Fungal_trans"/>
    <property type="match status" value="1"/>
</dbReference>
<evidence type="ECO:0000259" key="10">
    <source>
        <dbReference type="PROSITE" id="PS50102"/>
    </source>
</evidence>
<feature type="compositionally biased region" description="Polar residues" evidence="8">
    <location>
        <begin position="83"/>
        <end position="97"/>
    </location>
</feature>
<feature type="region of interest" description="Disordered" evidence="8">
    <location>
        <begin position="83"/>
        <end position="105"/>
    </location>
</feature>
<comment type="caution">
    <text evidence="11">The sequence shown here is derived from an EMBL/GenBank/DDBJ whole genome shotgun (WGS) entry which is preliminary data.</text>
</comment>
<evidence type="ECO:0000256" key="8">
    <source>
        <dbReference type="SAM" id="MobiDB-lite"/>
    </source>
</evidence>
<feature type="region of interest" description="Disordered" evidence="8">
    <location>
        <begin position="1164"/>
        <end position="1186"/>
    </location>
</feature>
<dbReference type="GO" id="GO:0001228">
    <property type="term" value="F:DNA-binding transcription activator activity, RNA polymerase II-specific"/>
    <property type="evidence" value="ECO:0007669"/>
    <property type="project" value="TreeGrafter"/>
</dbReference>
<feature type="non-terminal residue" evidence="11">
    <location>
        <position position="1186"/>
    </location>
</feature>
<dbReference type="GO" id="GO:0003723">
    <property type="term" value="F:RNA binding"/>
    <property type="evidence" value="ECO:0007669"/>
    <property type="project" value="UniProtKB-UniRule"/>
</dbReference>
<feature type="compositionally biased region" description="Acidic residues" evidence="8">
    <location>
        <begin position="1175"/>
        <end position="1186"/>
    </location>
</feature>
<feature type="domain" description="Zn(2)-C6 fungal-type" evidence="9">
    <location>
        <begin position="51"/>
        <end position="82"/>
    </location>
</feature>
<dbReference type="AlphaFoldDB" id="A0A9W9ITM1"/>
<dbReference type="Pfam" id="PF04082">
    <property type="entry name" value="Fungal_trans"/>
    <property type="match status" value="1"/>
</dbReference>
<keyword evidence="6" id="KW-0539">Nucleus</keyword>
<dbReference type="PANTHER" id="PTHR31944">
    <property type="entry name" value="HEME-RESPONSIVE ZINC FINGER TRANSCRIPTION FACTOR HAP1"/>
    <property type="match status" value="1"/>
</dbReference>
<dbReference type="InterPro" id="IPR000504">
    <property type="entry name" value="RRM_dom"/>
</dbReference>
<dbReference type="PANTHER" id="PTHR31944:SF131">
    <property type="entry name" value="HEME-RESPONSIVE ZINC FINGER TRANSCRIPTION FACTOR HAP1"/>
    <property type="match status" value="1"/>
</dbReference>
<dbReference type="InterPro" id="IPR012677">
    <property type="entry name" value="Nucleotide-bd_a/b_plait_sf"/>
</dbReference>
<feature type="compositionally biased region" description="Basic and acidic residues" evidence="8">
    <location>
        <begin position="928"/>
        <end position="938"/>
    </location>
</feature>
<dbReference type="SMART" id="SM00066">
    <property type="entry name" value="GAL4"/>
    <property type="match status" value="1"/>
</dbReference>
<dbReference type="CDD" id="cd00590">
    <property type="entry name" value="RRM_SF"/>
    <property type="match status" value="2"/>
</dbReference>
<evidence type="ECO:0000256" key="7">
    <source>
        <dbReference type="PROSITE-ProRule" id="PRU00176"/>
    </source>
</evidence>
<keyword evidence="1" id="KW-0479">Metal-binding</keyword>
<keyword evidence="7" id="KW-0694">RNA-binding</keyword>
<evidence type="ECO:0008006" key="13">
    <source>
        <dbReference type="Google" id="ProtNLM"/>
    </source>
</evidence>
<feature type="region of interest" description="Disordered" evidence="8">
    <location>
        <begin position="1"/>
        <end position="38"/>
    </location>
</feature>
<dbReference type="SMART" id="SM00360">
    <property type="entry name" value="RRM"/>
    <property type="match status" value="2"/>
</dbReference>
<keyword evidence="12" id="KW-1185">Reference proteome</keyword>
<dbReference type="InterPro" id="IPR051430">
    <property type="entry name" value="Fungal_TF_Env_Response"/>
</dbReference>
<dbReference type="GO" id="GO:0006351">
    <property type="term" value="P:DNA-templated transcription"/>
    <property type="evidence" value="ECO:0007669"/>
    <property type="project" value="InterPro"/>
</dbReference>
<reference evidence="11" key="2">
    <citation type="journal article" date="2023" name="IMA Fungus">
        <title>Comparative genomic study of the Penicillium genus elucidates a diverse pangenome and 15 lateral gene transfer events.</title>
        <authorList>
            <person name="Petersen C."/>
            <person name="Sorensen T."/>
            <person name="Nielsen M.R."/>
            <person name="Sondergaard T.E."/>
            <person name="Sorensen J.L."/>
            <person name="Fitzpatrick D.A."/>
            <person name="Frisvad J.C."/>
            <person name="Nielsen K.L."/>
        </authorList>
    </citation>
    <scope>NUCLEOTIDE SEQUENCE</scope>
    <source>
        <strain evidence="11">IBT 21917</strain>
    </source>
</reference>
<gene>
    <name evidence="11" type="ORF">N7492_001348</name>
</gene>
<dbReference type="PROSITE" id="PS00463">
    <property type="entry name" value="ZN2_CY6_FUNGAL_1"/>
    <property type="match status" value="1"/>
</dbReference>
<evidence type="ECO:0000256" key="6">
    <source>
        <dbReference type="ARBA" id="ARBA00023242"/>
    </source>
</evidence>
<dbReference type="GO" id="GO:0000978">
    <property type="term" value="F:RNA polymerase II cis-regulatory region sequence-specific DNA binding"/>
    <property type="evidence" value="ECO:0007669"/>
    <property type="project" value="TreeGrafter"/>
</dbReference>
<name>A0A9W9ITM1_9EURO</name>
<dbReference type="SUPFAM" id="SSF54928">
    <property type="entry name" value="RNA-binding domain, RBD"/>
    <property type="match status" value="2"/>
</dbReference>
<feature type="region of interest" description="Disordered" evidence="8">
    <location>
        <begin position="138"/>
        <end position="165"/>
    </location>
</feature>
<organism evidence="11 12">
    <name type="scientific">Penicillium capsulatum</name>
    <dbReference type="NCBI Taxonomy" id="69766"/>
    <lineage>
        <taxon>Eukaryota</taxon>
        <taxon>Fungi</taxon>
        <taxon>Dikarya</taxon>
        <taxon>Ascomycota</taxon>
        <taxon>Pezizomycotina</taxon>
        <taxon>Eurotiomycetes</taxon>
        <taxon>Eurotiomycetidae</taxon>
        <taxon>Eurotiales</taxon>
        <taxon>Aspergillaceae</taxon>
        <taxon>Penicillium</taxon>
    </lineage>
</organism>
<evidence type="ECO:0000313" key="12">
    <source>
        <dbReference type="Proteomes" id="UP001146351"/>
    </source>
</evidence>
<dbReference type="CDD" id="cd12148">
    <property type="entry name" value="fungal_TF_MHR"/>
    <property type="match status" value="1"/>
</dbReference>
<dbReference type="SUPFAM" id="SSF57701">
    <property type="entry name" value="Zn2/Cys6 DNA-binding domain"/>
    <property type="match status" value="1"/>
</dbReference>
<dbReference type="GO" id="GO:0005634">
    <property type="term" value="C:nucleus"/>
    <property type="evidence" value="ECO:0007669"/>
    <property type="project" value="TreeGrafter"/>
</dbReference>
<dbReference type="PROSITE" id="PS50102">
    <property type="entry name" value="RRM"/>
    <property type="match status" value="2"/>
</dbReference>
<dbReference type="Gene3D" id="3.30.70.330">
    <property type="match status" value="2"/>
</dbReference>
<evidence type="ECO:0000256" key="5">
    <source>
        <dbReference type="ARBA" id="ARBA00023163"/>
    </source>
</evidence>
<dbReference type="PROSITE" id="PS50048">
    <property type="entry name" value="ZN2_CY6_FUNGAL_2"/>
    <property type="match status" value="1"/>
</dbReference>
<sequence length="1186" mass="133289">AAAWSEHRILPRDKKKVPCEMSPTPPSTSPSVGGHSPEFRVIRKRNRVPLSCAPCRNRKLKCNRSHPCENCVKRGDAASCSYAQANSRRKNPAQQPAPTTPDDMQNRIDRLEGLVLSLMTNGNQAGGPAAALAAISGESSTGSTGLSNELDLDEDNAGPEESDTEQVTRSFGVMKMDNNKSYYISEAHWGSVLNDIAEVRNFFTEHKKQFEEHAAKVDAARPQSDVPGSALLFGVMKPLSRGEIMTSLPSKYITDLLVARYFNSYDPATHILHGPTFQAQYNRHWEDPSKTEVVWIAMLFAMMRLAMLSFYRERDEPPEFRGKAMDMAASFRNSVSQCLALADYTKSHPHLIEAMVFHLHGDYSQNRDADVSNWVLTGVIARLAMRMGYHRDSKMFPNITPFQGEIRRRIWSFVRQVDILFSSQVGMPSMLRSAESDTDLPRNLYDDDFDENCKELPQPRQLSEPTPISYLITKARLVFIFGRVNEEALSISSTPYEKVMELDADLRHAQKLVPDHLQIRPMEDCQLDPVNLIMARFTVNTVYHKAQIVLHRPYLVRARENPRFTYSRRTCIESALQMLEFQSILDSEARHGRLRGRSHVVSPLNTADFLLAASLVCLDLYHTYQLQLSGRPSGDTYIWGLERRDEMMAMIQRSKEIWDEKRDETMEAFKASNILGVMLGKLHSAIPSTENGARTAMFEPQDEKQNAAMTLGLLSSGMSPMPQGPAPFPDPFKPGEPPMPTGMGASAEISGALSPFSSMFGQMPDMQVNLDWDAWDTYIQNPTFDSSNQFWPMMDPQRQVAPPSLGMAQPPVSSPMGTSRMPSMPNALPDGRIPPGISTMITSPSDSPDSGNSSVPGLFCLCFPTTNFRLSRHCVRRASSRLLSSYFTSSAVVASRTASVSRFQTTPPILGLSLDPYHSGLQVRRNSSRHDESQHNDIEPQSSAESDELDHSDIKPQVSTESPAMPNEEGFSKRRLRHKILDNKTNPPSETVYVGNLFYDLTAEQLRSKMEEFGTVASAWIVYDSRGLNKGFGYVQYSAVEEAIRARKEMHRRVLEGRAMIVQFARGPIQTKELEHPPTNSIYIGNLPFGLTDWELQNLFKDIRGYYDVRFPVDRRSGLPRGFAHADFFTVEQAAQAVEILRRKRPHGRTLRVNFTKTTEISNLGNNDVGKTDMETPDVETADWKQ</sequence>
<evidence type="ECO:0000256" key="3">
    <source>
        <dbReference type="ARBA" id="ARBA00023015"/>
    </source>
</evidence>
<feature type="region of interest" description="Disordered" evidence="8">
    <location>
        <begin position="923"/>
        <end position="971"/>
    </location>
</feature>
<proteinExistence type="predicted"/>
<feature type="domain" description="RRM" evidence="10">
    <location>
        <begin position="990"/>
        <end position="1067"/>
    </location>
</feature>
<keyword evidence="3" id="KW-0805">Transcription regulation</keyword>
<keyword evidence="2" id="KW-0862">Zinc</keyword>
<dbReference type="Proteomes" id="UP001146351">
    <property type="component" value="Unassembled WGS sequence"/>
</dbReference>
<keyword evidence="5" id="KW-0804">Transcription</keyword>
<feature type="compositionally biased region" description="Low complexity" evidence="8">
    <location>
        <begin position="138"/>
        <end position="149"/>
    </location>
</feature>
<reference evidence="11" key="1">
    <citation type="submission" date="2022-11" db="EMBL/GenBank/DDBJ databases">
        <authorList>
            <person name="Petersen C."/>
        </authorList>
    </citation>
    <scope>NUCLEOTIDE SEQUENCE</scope>
    <source>
        <strain evidence="11">IBT 21917</strain>
    </source>
</reference>
<protein>
    <recommendedName>
        <fullName evidence="13">Zn(2)-C6 fungal-type domain-containing protein</fullName>
    </recommendedName>
</protein>
<accession>A0A9W9ITM1</accession>
<feature type="domain" description="RRM" evidence="10">
    <location>
        <begin position="1080"/>
        <end position="1158"/>
    </location>
</feature>